<dbReference type="Pfam" id="PF03478">
    <property type="entry name" value="Beta-prop_KIB1-4"/>
    <property type="match status" value="1"/>
</dbReference>
<feature type="domain" description="KIB1-4 beta-propeller" evidence="2">
    <location>
        <begin position="95"/>
        <end position="324"/>
    </location>
</feature>
<evidence type="ECO:0000313" key="3">
    <source>
        <dbReference type="EMBL" id="TVU08836.1"/>
    </source>
</evidence>
<accession>A0A5J9TBT4</accession>
<evidence type="ECO:0000256" key="1">
    <source>
        <dbReference type="SAM" id="MobiDB-lite"/>
    </source>
</evidence>
<proteinExistence type="predicted"/>
<feature type="region of interest" description="Disordered" evidence="1">
    <location>
        <begin position="1"/>
        <end position="36"/>
    </location>
</feature>
<organism evidence="3 4">
    <name type="scientific">Eragrostis curvula</name>
    <name type="common">weeping love grass</name>
    <dbReference type="NCBI Taxonomy" id="38414"/>
    <lineage>
        <taxon>Eukaryota</taxon>
        <taxon>Viridiplantae</taxon>
        <taxon>Streptophyta</taxon>
        <taxon>Embryophyta</taxon>
        <taxon>Tracheophyta</taxon>
        <taxon>Spermatophyta</taxon>
        <taxon>Magnoliopsida</taxon>
        <taxon>Liliopsida</taxon>
        <taxon>Poales</taxon>
        <taxon>Poaceae</taxon>
        <taxon>PACMAD clade</taxon>
        <taxon>Chloridoideae</taxon>
        <taxon>Eragrostideae</taxon>
        <taxon>Eragrostidinae</taxon>
        <taxon>Eragrostis</taxon>
    </lineage>
</organism>
<dbReference type="Gramene" id="TVU08836">
    <property type="protein sequence ID" value="TVU08836"/>
    <property type="gene ID" value="EJB05_42251"/>
</dbReference>
<dbReference type="Proteomes" id="UP000324897">
    <property type="component" value="Chromosome 3"/>
</dbReference>
<dbReference type="EMBL" id="RWGY01000039">
    <property type="protein sequence ID" value="TVU08836.1"/>
    <property type="molecule type" value="Genomic_DNA"/>
</dbReference>
<keyword evidence="4" id="KW-1185">Reference proteome</keyword>
<dbReference type="AlphaFoldDB" id="A0A5J9TBT4"/>
<name>A0A5J9TBT4_9POAL</name>
<comment type="caution">
    <text evidence="3">The sequence shown here is derived from an EMBL/GenBank/DDBJ whole genome shotgun (WGS) entry which is preliminary data.</text>
</comment>
<dbReference type="PANTHER" id="PTHR33165">
    <property type="entry name" value="F-BOX DOMAIN CONTAINING PROTEIN-LIKE-RELATED"/>
    <property type="match status" value="1"/>
</dbReference>
<protein>
    <recommendedName>
        <fullName evidence="2">KIB1-4 beta-propeller domain-containing protein</fullName>
    </recommendedName>
</protein>
<gene>
    <name evidence="3" type="ORF">EJB05_42251</name>
</gene>
<reference evidence="3 4" key="1">
    <citation type="journal article" date="2019" name="Sci. Rep.">
        <title>A high-quality genome of Eragrostis curvula grass provides insights into Poaceae evolution and supports new strategies to enhance forage quality.</title>
        <authorList>
            <person name="Carballo J."/>
            <person name="Santos B.A.C.M."/>
            <person name="Zappacosta D."/>
            <person name="Garbus I."/>
            <person name="Selva J.P."/>
            <person name="Gallo C.A."/>
            <person name="Diaz A."/>
            <person name="Albertini E."/>
            <person name="Caccamo M."/>
            <person name="Echenique V."/>
        </authorList>
    </citation>
    <scope>NUCLEOTIDE SEQUENCE [LARGE SCALE GENOMIC DNA]</scope>
    <source>
        <strain evidence="4">cv. Victoria</strain>
        <tissue evidence="3">Leaf</tissue>
    </source>
</reference>
<sequence length="371" mass="40865">MATEKRRRHRSPPAATPGASSSSTPDAAAAVAHSPSPPVDLVPDIACRLTSLEDFFALRATCRAYRALLPPSRAILASQPPLLLIALFPSFSEALFHLPLRRLHRFRLPWAHHLPPSRHTLLFAHGFLVTATTASAHYPPKLLLLHLFSGEQLRLPKVPAPFTRVILSDDLVAVLFLPGRATVQHCHQGDALWQVAFADPPHIFEDMLFVDGTLYALVNGLRLARVELSDNSLELSFVGEELDDESRPAGERFMLGECGGEVLLISEDLSEMMLCRVFRWMAEEGKWVMITSLGGRTLFLGFHGFAACIGSDCPGIRGDCVYAAGPWLGEWREYSLADGTCDVRYAEYPGAPPLNNNSPVRPPVWIFPSLC</sequence>
<feature type="non-terminal residue" evidence="3">
    <location>
        <position position="1"/>
    </location>
</feature>
<dbReference type="OrthoDB" id="642536at2759"/>
<feature type="compositionally biased region" description="Low complexity" evidence="1">
    <location>
        <begin position="12"/>
        <end position="34"/>
    </location>
</feature>
<dbReference type="InterPro" id="IPR005174">
    <property type="entry name" value="KIB1-4_b-propeller"/>
</dbReference>
<dbReference type="PANTHER" id="PTHR33165:SF34">
    <property type="entry name" value="DUF295 DOMAIN-CONTAINING PROTEIN"/>
    <property type="match status" value="1"/>
</dbReference>
<feature type="compositionally biased region" description="Basic residues" evidence="1">
    <location>
        <begin position="1"/>
        <end position="11"/>
    </location>
</feature>
<evidence type="ECO:0000313" key="4">
    <source>
        <dbReference type="Proteomes" id="UP000324897"/>
    </source>
</evidence>
<evidence type="ECO:0000259" key="2">
    <source>
        <dbReference type="Pfam" id="PF03478"/>
    </source>
</evidence>